<evidence type="ECO:0000313" key="12">
    <source>
        <dbReference type="Proteomes" id="UP000236333"/>
    </source>
</evidence>
<evidence type="ECO:0000256" key="8">
    <source>
        <dbReference type="ARBA" id="ARBA00023136"/>
    </source>
</evidence>
<feature type="transmembrane region" description="Helical" evidence="9">
    <location>
        <begin position="158"/>
        <end position="179"/>
    </location>
</feature>
<dbReference type="Gene3D" id="1.20.1280.290">
    <property type="match status" value="2"/>
</dbReference>
<dbReference type="OrthoDB" id="409725at2759"/>
<protein>
    <recommendedName>
        <fullName evidence="9">Bidirectional sugar transporter SWEET</fullName>
    </recommendedName>
</protein>
<feature type="region of interest" description="Disordered" evidence="10">
    <location>
        <begin position="213"/>
        <end position="252"/>
    </location>
</feature>
<keyword evidence="6" id="KW-0677">Repeat</keyword>
<evidence type="ECO:0000256" key="7">
    <source>
        <dbReference type="ARBA" id="ARBA00022989"/>
    </source>
</evidence>
<keyword evidence="12" id="KW-1185">Reference proteome</keyword>
<comment type="caution">
    <text evidence="11">The sequence shown here is derived from an EMBL/GenBank/DDBJ whole genome shotgun (WGS) entry which is preliminary data.</text>
</comment>
<accession>A0A2J8A8I1</accession>
<evidence type="ECO:0000313" key="11">
    <source>
        <dbReference type="EMBL" id="PNH08837.1"/>
    </source>
</evidence>
<comment type="subcellular location">
    <subcellularLocation>
        <location evidence="1">Endomembrane system</location>
        <topology evidence="1">Multi-pass membrane protein</topology>
    </subcellularLocation>
</comment>
<gene>
    <name evidence="11" type="ORF">TSOC_004595</name>
</gene>
<keyword evidence="8 9" id="KW-0472">Membrane</keyword>
<reference evidence="11 12" key="1">
    <citation type="journal article" date="2017" name="Mol. Biol. Evol.">
        <title>The 4-celled Tetrabaena socialis nuclear genome reveals the essential components for genetic control of cell number at the origin of multicellularity in the volvocine lineage.</title>
        <authorList>
            <person name="Featherston J."/>
            <person name="Arakaki Y."/>
            <person name="Hanschen E.R."/>
            <person name="Ferris P.J."/>
            <person name="Michod R.E."/>
            <person name="Olson B.J.S.C."/>
            <person name="Nozaki H."/>
            <person name="Durand P.M."/>
        </authorList>
    </citation>
    <scope>NUCLEOTIDE SEQUENCE [LARGE SCALE GENOMIC DNA]</scope>
    <source>
        <strain evidence="11 12">NIES-571</strain>
    </source>
</reference>
<keyword evidence="5 9" id="KW-0812">Transmembrane</keyword>
<dbReference type="GO" id="GO:0051119">
    <property type="term" value="F:sugar transmembrane transporter activity"/>
    <property type="evidence" value="ECO:0007669"/>
    <property type="project" value="InterPro"/>
</dbReference>
<evidence type="ECO:0000256" key="9">
    <source>
        <dbReference type="RuleBase" id="RU910715"/>
    </source>
</evidence>
<dbReference type="EMBL" id="PGGS01000114">
    <property type="protein sequence ID" value="PNH08837.1"/>
    <property type="molecule type" value="Genomic_DNA"/>
</dbReference>
<dbReference type="InterPro" id="IPR047664">
    <property type="entry name" value="SWEET"/>
</dbReference>
<dbReference type="GO" id="GO:0012505">
    <property type="term" value="C:endomembrane system"/>
    <property type="evidence" value="ECO:0007669"/>
    <property type="project" value="UniProtKB-SubCell"/>
</dbReference>
<dbReference type="PANTHER" id="PTHR10791">
    <property type="entry name" value="RAG1-ACTIVATING PROTEIN 1"/>
    <property type="match status" value="1"/>
</dbReference>
<evidence type="ECO:0000256" key="2">
    <source>
        <dbReference type="ARBA" id="ARBA00007809"/>
    </source>
</evidence>
<dbReference type="Proteomes" id="UP000236333">
    <property type="component" value="Unassembled WGS sequence"/>
</dbReference>
<evidence type="ECO:0000256" key="6">
    <source>
        <dbReference type="ARBA" id="ARBA00022737"/>
    </source>
</evidence>
<evidence type="ECO:0000256" key="4">
    <source>
        <dbReference type="ARBA" id="ARBA00022597"/>
    </source>
</evidence>
<organism evidence="11 12">
    <name type="scientific">Tetrabaena socialis</name>
    <dbReference type="NCBI Taxonomy" id="47790"/>
    <lineage>
        <taxon>Eukaryota</taxon>
        <taxon>Viridiplantae</taxon>
        <taxon>Chlorophyta</taxon>
        <taxon>core chlorophytes</taxon>
        <taxon>Chlorophyceae</taxon>
        <taxon>CS clade</taxon>
        <taxon>Chlamydomonadales</taxon>
        <taxon>Tetrabaenaceae</taxon>
        <taxon>Tetrabaena</taxon>
    </lineage>
</organism>
<feature type="transmembrane region" description="Helical" evidence="9">
    <location>
        <begin position="131"/>
        <end position="152"/>
    </location>
</feature>
<dbReference type="GO" id="GO:0016020">
    <property type="term" value="C:membrane"/>
    <property type="evidence" value="ECO:0007669"/>
    <property type="project" value="InterPro"/>
</dbReference>
<feature type="transmembrane region" description="Helical" evidence="9">
    <location>
        <begin position="68"/>
        <end position="90"/>
    </location>
</feature>
<comment type="similarity">
    <text evidence="2 9">Belongs to the SWEET sugar transporter family.</text>
</comment>
<keyword evidence="7 9" id="KW-1133">Transmembrane helix</keyword>
<sequence>MTNVFTEHVVPSFGNLLALLMLLSPFPVVLRLRKTGKLGDINPLPYPMTCFNAAGWVAYGFAVGNPYIFPANVVGFLAGLFFSLTAYGAASRKDARGARGGTSAVVVLMGYYVVPLSTMLDIVRSRNAASIYPPLAAAAIANGTLWAVYGFAIGDINLWLPNLFGTIIGVVQLLLRMVYGARVVGGEAMESSSAADGLDAVVMGMGIGPPQVDGRTESSRNLLGAGSASPQAANGRSQPPPYDSTYRRASGAGGAGDLELAVAAAAAMGGQSRPAT</sequence>
<comment type="caution">
    <text evidence="9">Lacks conserved residue(s) required for the propagation of feature annotation.</text>
</comment>
<feature type="transmembrane region" description="Helical" evidence="9">
    <location>
        <begin position="12"/>
        <end position="32"/>
    </location>
</feature>
<feature type="transmembrane region" description="Helical" evidence="9">
    <location>
        <begin position="44"/>
        <end position="62"/>
    </location>
</feature>
<evidence type="ECO:0000256" key="5">
    <source>
        <dbReference type="ARBA" id="ARBA00022692"/>
    </source>
</evidence>
<proteinExistence type="inferred from homology"/>
<evidence type="ECO:0000256" key="1">
    <source>
        <dbReference type="ARBA" id="ARBA00004127"/>
    </source>
</evidence>
<dbReference type="PANTHER" id="PTHR10791:SF224">
    <property type="entry name" value="SUGAR TRANSPORTER SWEET"/>
    <property type="match status" value="1"/>
</dbReference>
<keyword evidence="4 9" id="KW-0762">Sugar transport</keyword>
<dbReference type="Pfam" id="PF03083">
    <property type="entry name" value="MtN3_slv"/>
    <property type="match status" value="2"/>
</dbReference>
<comment type="function">
    <text evidence="9">Mediates both low-affinity uptake and efflux of sugar across the membrane.</text>
</comment>
<keyword evidence="3 9" id="KW-0813">Transport</keyword>
<evidence type="ECO:0000256" key="3">
    <source>
        <dbReference type="ARBA" id="ARBA00022448"/>
    </source>
</evidence>
<evidence type="ECO:0000256" key="10">
    <source>
        <dbReference type="SAM" id="MobiDB-lite"/>
    </source>
</evidence>
<feature type="compositionally biased region" description="Polar residues" evidence="10">
    <location>
        <begin position="228"/>
        <end position="237"/>
    </location>
</feature>
<name>A0A2J8A8I1_9CHLO</name>
<dbReference type="InterPro" id="IPR004316">
    <property type="entry name" value="SWEET_rpt"/>
</dbReference>
<dbReference type="AlphaFoldDB" id="A0A2J8A8I1"/>